<evidence type="ECO:0000259" key="1">
    <source>
        <dbReference type="PROSITE" id="PS50948"/>
    </source>
</evidence>
<dbReference type="AlphaFoldDB" id="A0A8W8J7K3"/>
<dbReference type="PROSITE" id="PS50948">
    <property type="entry name" value="PAN"/>
    <property type="match status" value="1"/>
</dbReference>
<sequence>MLLIIYGLRGWIYVYLTLLYHVYSVICQEPAKCYSWDTFQQGRLEGNVLRSLSRTGPFTCIKECLLRNNCKSVNYNHQFHQCEINHRRTVNTSLKVGALWRYLERNKMDNLVDVSPCNGSMCKKGERCVVLADNSTTCSITECLEHSQHGNKLVFSKATPEHSPLAVGSVVHYHCATNVTVNITRRCQQTGHWKDLQDPIEYCGVSFI</sequence>
<dbReference type="Pfam" id="PF00024">
    <property type="entry name" value="PAN_1"/>
    <property type="match status" value="1"/>
</dbReference>
<reference evidence="2" key="1">
    <citation type="submission" date="2022-08" db="UniProtKB">
        <authorList>
            <consortium name="EnsemblMetazoa"/>
        </authorList>
    </citation>
    <scope>IDENTIFICATION</scope>
    <source>
        <strain evidence="2">05x7-T-G4-1.051#20</strain>
    </source>
</reference>
<dbReference type="InterPro" id="IPR003609">
    <property type="entry name" value="Pan_app"/>
</dbReference>
<proteinExistence type="predicted"/>
<accession>A0A8W8J7K3</accession>
<dbReference type="SUPFAM" id="SSF57414">
    <property type="entry name" value="Hairpin loop containing domain-like"/>
    <property type="match status" value="1"/>
</dbReference>
<feature type="domain" description="Apple" evidence="1">
    <location>
        <begin position="27"/>
        <end position="107"/>
    </location>
</feature>
<name>A0A8W8J7K3_MAGGI</name>
<dbReference type="SMART" id="SM00473">
    <property type="entry name" value="PAN_AP"/>
    <property type="match status" value="1"/>
</dbReference>
<dbReference type="Proteomes" id="UP000005408">
    <property type="component" value="Unassembled WGS sequence"/>
</dbReference>
<protein>
    <recommendedName>
        <fullName evidence="1">Apple domain-containing protein</fullName>
    </recommendedName>
</protein>
<keyword evidence="3" id="KW-1185">Reference proteome</keyword>
<evidence type="ECO:0000313" key="3">
    <source>
        <dbReference type="Proteomes" id="UP000005408"/>
    </source>
</evidence>
<organism evidence="2 3">
    <name type="scientific">Magallana gigas</name>
    <name type="common">Pacific oyster</name>
    <name type="synonym">Crassostrea gigas</name>
    <dbReference type="NCBI Taxonomy" id="29159"/>
    <lineage>
        <taxon>Eukaryota</taxon>
        <taxon>Metazoa</taxon>
        <taxon>Spiralia</taxon>
        <taxon>Lophotrochozoa</taxon>
        <taxon>Mollusca</taxon>
        <taxon>Bivalvia</taxon>
        <taxon>Autobranchia</taxon>
        <taxon>Pteriomorphia</taxon>
        <taxon>Ostreida</taxon>
        <taxon>Ostreoidea</taxon>
        <taxon>Ostreidae</taxon>
        <taxon>Magallana</taxon>
    </lineage>
</organism>
<dbReference type="Gene3D" id="3.50.4.10">
    <property type="entry name" value="Hepatocyte Growth Factor"/>
    <property type="match status" value="1"/>
</dbReference>
<evidence type="ECO:0000313" key="2">
    <source>
        <dbReference type="EnsemblMetazoa" id="G17690.1:cds"/>
    </source>
</evidence>
<dbReference type="EnsemblMetazoa" id="G17690.1">
    <property type="protein sequence ID" value="G17690.1:cds"/>
    <property type="gene ID" value="G17690"/>
</dbReference>